<proteinExistence type="predicted"/>
<evidence type="ECO:0000313" key="1">
    <source>
        <dbReference type="EMBL" id="MXO58654.1"/>
    </source>
</evidence>
<dbReference type="OrthoDB" id="211174at2"/>
<dbReference type="Proteomes" id="UP000433652">
    <property type="component" value="Unassembled WGS sequence"/>
</dbReference>
<dbReference type="EMBL" id="WTYM01000030">
    <property type="protein sequence ID" value="MXO58654.1"/>
    <property type="molecule type" value="Genomic_DNA"/>
</dbReference>
<gene>
    <name evidence="1" type="ORF">GRI89_03745</name>
</gene>
<sequence>MVQSNGVHTALVLPLVTPERDWRPVFPADEVALSGEPYTHLAISWGERQVFLETPTWWDLSPMTVLRIAGIGGDGLLHVEHYVRPAPADDLRPLRLTHAEYARLVAEIDRVVPQGQRVSYPGYGDQDVFYETGGHYTVRNTCNQWTSNTLASAGVKTGWWTPMAGGVMKWVPDSAE</sequence>
<dbReference type="AlphaFoldDB" id="A0A6I4SRW3"/>
<accession>A0A6I4SRW3</accession>
<reference evidence="1 2" key="1">
    <citation type="submission" date="2019-12" db="EMBL/GenBank/DDBJ databases">
        <title>Genomic-based taxomic classification of the family Erythrobacteraceae.</title>
        <authorList>
            <person name="Xu L."/>
        </authorList>
    </citation>
    <scope>NUCLEOTIDE SEQUENCE [LARGE SCALE GENOMIC DNA]</scope>
    <source>
        <strain evidence="1 2">MCCC 1K01500</strain>
    </source>
</reference>
<dbReference type="InterPro" id="IPR011727">
    <property type="entry name" value="CHP02117"/>
</dbReference>
<comment type="caution">
    <text evidence="1">The sequence shown here is derived from an EMBL/GenBank/DDBJ whole genome shotgun (WGS) entry which is preliminary data.</text>
</comment>
<keyword evidence="2" id="KW-1185">Reference proteome</keyword>
<name>A0A6I4SRW3_9SPHN</name>
<dbReference type="Pfam" id="PF09601">
    <property type="entry name" value="DUF2459"/>
    <property type="match status" value="1"/>
</dbReference>
<organism evidence="1 2">
    <name type="scientific">Croceibacterium salegens</name>
    <dbReference type="NCBI Taxonomy" id="1737568"/>
    <lineage>
        <taxon>Bacteria</taxon>
        <taxon>Pseudomonadati</taxon>
        <taxon>Pseudomonadota</taxon>
        <taxon>Alphaproteobacteria</taxon>
        <taxon>Sphingomonadales</taxon>
        <taxon>Erythrobacteraceae</taxon>
        <taxon>Croceibacterium</taxon>
    </lineage>
</organism>
<protein>
    <submittedName>
        <fullName evidence="1">DUF2459 domain-containing protein</fullName>
    </submittedName>
</protein>
<evidence type="ECO:0000313" key="2">
    <source>
        <dbReference type="Proteomes" id="UP000433652"/>
    </source>
</evidence>